<dbReference type="Proteomes" id="UP000318528">
    <property type="component" value="Unassembled WGS sequence"/>
</dbReference>
<dbReference type="OrthoDB" id="678019at2"/>
<dbReference type="EMBL" id="VJZL01000023">
    <property type="protein sequence ID" value="TRX07875.1"/>
    <property type="molecule type" value="Genomic_DNA"/>
</dbReference>
<comment type="caution">
    <text evidence="1">The sequence shown here is derived from an EMBL/GenBank/DDBJ whole genome shotgun (WGS) entry which is preliminary data.</text>
</comment>
<name>A0A553BI09_9FLAO</name>
<proteinExistence type="predicted"/>
<dbReference type="InterPro" id="IPR013783">
    <property type="entry name" value="Ig-like_fold"/>
</dbReference>
<gene>
    <name evidence="1" type="ORF">FNW11_12245</name>
    <name evidence="2" type="ORF">FNW12_04180</name>
</gene>
<dbReference type="AlphaFoldDB" id="A0A553BI09"/>
<dbReference type="Gene3D" id="2.60.40.10">
    <property type="entry name" value="Immunoglobulins"/>
    <property type="match status" value="1"/>
</dbReference>
<protein>
    <submittedName>
        <fullName evidence="1">Gliding motility-associated C-terminal domain-containing protein</fullName>
    </submittedName>
</protein>
<keyword evidence="3" id="KW-1185">Reference proteome</keyword>
<evidence type="ECO:0000313" key="3">
    <source>
        <dbReference type="Proteomes" id="UP000318528"/>
    </source>
</evidence>
<reference evidence="3 4" key="1">
    <citation type="submission" date="2019-07" db="EMBL/GenBank/DDBJ databases">
        <title>Novel species of Flavobacterium.</title>
        <authorList>
            <person name="Liu Q."/>
            <person name="Xin Y.-H."/>
        </authorList>
    </citation>
    <scope>NUCLEOTIDE SEQUENCE [LARGE SCALE GENOMIC DNA]</scope>
    <source>
        <strain evidence="2 3">GSP39</strain>
        <strain evidence="1 4">GSR22</strain>
    </source>
</reference>
<dbReference type="Proteomes" id="UP000318669">
    <property type="component" value="Unassembled WGS sequence"/>
</dbReference>
<organism evidence="1 4">
    <name type="scientific">Flavobacterium gawalongense</name>
    <dbReference type="NCBI Taxonomy" id="2594432"/>
    <lineage>
        <taxon>Bacteria</taxon>
        <taxon>Pseudomonadati</taxon>
        <taxon>Bacteroidota</taxon>
        <taxon>Flavobacteriia</taxon>
        <taxon>Flavobacteriales</taxon>
        <taxon>Flavobacteriaceae</taxon>
        <taxon>Flavobacterium</taxon>
    </lineage>
</organism>
<dbReference type="RefSeq" id="WP_143387260.1">
    <property type="nucleotide sequence ID" value="NZ_VJZL01000023.1"/>
</dbReference>
<dbReference type="Pfam" id="PF13585">
    <property type="entry name" value="CHU_C"/>
    <property type="match status" value="1"/>
</dbReference>
<evidence type="ECO:0000313" key="2">
    <source>
        <dbReference type="EMBL" id="TRX08447.1"/>
    </source>
</evidence>
<dbReference type="EMBL" id="VJZN01000005">
    <property type="protein sequence ID" value="TRX08447.1"/>
    <property type="molecule type" value="Genomic_DNA"/>
</dbReference>
<accession>A0A553BI09</accession>
<sequence length="483" mass="51898">MTTIVNKYSFYFLFFIFPLTNSINAQIVIGTPTLPFSQICANPSFNTFNVTFSFSPVSGLSSTNQFVVELSDPNGGFTSPTVVFTSGAGTVTVSPATLTFSVPVTTAGEKYRLRIKSTSPAATSPNSISFSAYYKAQDAPFSINNFVSTATYCSGGSYVLTIDNPGTGSNDSPLKYPSLTYNWFKEPSLTPIATGQSLTVNQSGKYYVETNYGSCTSDSYSNRVTVSEATSGAVTTITSSLGNPFCSSTNSTTLSTVAGNSYQWYKDNVAISGATGQTYITNQKGQYAVAVNFGTCVANAAINLQEYQFTSSINVPDANTISPEETLTVIVTTSASNPDYKWYLNEAIIADAAGSTYEVKTKGSYKVVITQTTGCVVSNEFPFVVNTAVDSNPFPDVANIPNLISPNGDGINDTWVIPQEYVSGTNTEVLLISSLGEVVLKTNDYQNNWPENGIDFKNVNPVYYYIITTQDHKVKKGSITIVE</sequence>
<evidence type="ECO:0000313" key="1">
    <source>
        <dbReference type="EMBL" id="TRX07875.1"/>
    </source>
</evidence>
<evidence type="ECO:0000313" key="4">
    <source>
        <dbReference type="Proteomes" id="UP000318669"/>
    </source>
</evidence>